<evidence type="ECO:0000256" key="2">
    <source>
        <dbReference type="SAM" id="Phobius"/>
    </source>
</evidence>
<keyword evidence="5" id="KW-1185">Reference proteome</keyword>
<evidence type="ECO:0000256" key="1">
    <source>
        <dbReference type="SAM" id="MobiDB-lite"/>
    </source>
</evidence>
<dbReference type="RefSeq" id="WP_284231861.1">
    <property type="nucleotide sequence ID" value="NZ_BSUL01000001.1"/>
</dbReference>
<feature type="transmembrane region" description="Helical" evidence="2">
    <location>
        <begin position="235"/>
        <end position="256"/>
    </location>
</feature>
<dbReference type="AlphaFoldDB" id="A0AA37UGR0"/>
<organism evidence="4 5">
    <name type="scientific">Arenivirga flava</name>
    <dbReference type="NCBI Taxonomy" id="1930060"/>
    <lineage>
        <taxon>Bacteria</taxon>
        <taxon>Bacillati</taxon>
        <taxon>Actinomycetota</taxon>
        <taxon>Actinomycetes</taxon>
        <taxon>Micrococcales</taxon>
        <taxon>Microbacteriaceae</taxon>
        <taxon>Arenivirga</taxon>
    </lineage>
</organism>
<feature type="region of interest" description="Disordered" evidence="1">
    <location>
        <begin position="619"/>
        <end position="655"/>
    </location>
</feature>
<dbReference type="Pfam" id="PF01841">
    <property type="entry name" value="Transglut_core"/>
    <property type="match status" value="1"/>
</dbReference>
<feature type="transmembrane region" description="Helical" evidence="2">
    <location>
        <begin position="63"/>
        <end position="83"/>
    </location>
</feature>
<comment type="caution">
    <text evidence="4">The sequence shown here is derived from an EMBL/GenBank/DDBJ whole genome shotgun (WGS) entry which is preliminary data.</text>
</comment>
<protein>
    <recommendedName>
        <fullName evidence="3">Transglutaminase-like domain-containing protein</fullName>
    </recommendedName>
</protein>
<evidence type="ECO:0000313" key="5">
    <source>
        <dbReference type="Proteomes" id="UP001157160"/>
    </source>
</evidence>
<sequence>MRLDSTAWWGLAYVVVAVALATASAWPIYGDQRVLLLGTAAAVLGPGIVVAGRYLGWRWWQTSIVAVALYLLGAVGLAVPSALTGPLAALGGAGDAVVGLVVGWKQLLTLELPLGDYQAVLVPFFAVVYAGALIAAALIVRGGRLAALAAPIAVLMVAFGPVFGASATSEPLVLGGLVLPAPRELGIGLGLLLASVVWLVGRGRLDRARALRLARARTGAVQQRRESLAAAARRNVLGGAILAVALLAGLLVAPAASGLSDRSAWRDRVDPSLVVQRQASPLAKYRSWFTAGAVDEALFTVTGDTGAVERLRLATLDAYDGHEFHVADDTAAGRFSRLPTNGRIDGSDAELEITIGERYDGVWTPVPEGLRSSPSFAGERAERLADSFYVSDDRATAVTATDASGDGLAAGDRYRVWAPAGAGDEELTGTGGESLIDPELHPALASWVEQQQVGRTAADVRELVGRLVERGYLSHAVSEDAQSAAWIARLDEQAGYAFESSYSGHSTARTEELFASLEEQQQRAGDDPSPETLVAAPGDDEQFATAAALVARYLGFESRVVVGVRLGDDAPAGVPACDEVCTGGNVTAWAEARSADGTWVALAATPQFAMPPSVIAEGEELPQNPTVPQQESSDPIDPPEALSEDADSAPLTDEQEEQARLAQALMALRLVALILAVVVLVLLPVIVLAAGKLLRRRGRRAAASPEVAIVGAWEELIDTYTDARIAVPWDGTRLQIARELGRPRATQLAQAVDVAVFGEHPPGPEQAHAAWALLDAERADVLGRGGARAVLRHALSPASFLRRLDSGTGSTAGWPTARRKEAVS</sequence>
<feature type="compositionally biased region" description="Polar residues" evidence="1">
    <location>
        <begin position="623"/>
        <end position="633"/>
    </location>
</feature>
<feature type="transmembrane region" description="Helical" evidence="2">
    <location>
        <begin position="145"/>
        <end position="165"/>
    </location>
</feature>
<accession>A0AA37UGR0</accession>
<keyword evidence="2" id="KW-1133">Transmembrane helix</keyword>
<dbReference type="InterPro" id="IPR002931">
    <property type="entry name" value="Transglutaminase-like"/>
</dbReference>
<keyword evidence="2" id="KW-0472">Membrane</keyword>
<evidence type="ECO:0000313" key="4">
    <source>
        <dbReference type="EMBL" id="GMA28534.1"/>
    </source>
</evidence>
<feature type="transmembrane region" description="Helical" evidence="2">
    <location>
        <begin position="35"/>
        <end position="56"/>
    </location>
</feature>
<name>A0AA37UGR0_9MICO</name>
<evidence type="ECO:0000259" key="3">
    <source>
        <dbReference type="Pfam" id="PF01841"/>
    </source>
</evidence>
<feature type="domain" description="Transglutaminase-like" evidence="3">
    <location>
        <begin position="522"/>
        <end position="602"/>
    </location>
</feature>
<feature type="transmembrane region" description="Helical" evidence="2">
    <location>
        <begin position="185"/>
        <end position="205"/>
    </location>
</feature>
<feature type="transmembrane region" description="Helical" evidence="2">
    <location>
        <begin position="117"/>
        <end position="138"/>
    </location>
</feature>
<reference evidence="4 5" key="1">
    <citation type="journal article" date="2014" name="Int. J. Syst. Evol. Microbiol.">
        <title>Complete genome sequence of Corynebacterium casei LMG S-19264T (=DSM 44701T), isolated from a smear-ripened cheese.</title>
        <authorList>
            <consortium name="US DOE Joint Genome Institute (JGI-PGF)"/>
            <person name="Walter F."/>
            <person name="Albersmeier A."/>
            <person name="Kalinowski J."/>
            <person name="Ruckert C."/>
        </authorList>
    </citation>
    <scope>NUCLEOTIDE SEQUENCE [LARGE SCALE GENOMIC DNA]</scope>
    <source>
        <strain evidence="4 5">NBRC 112289</strain>
    </source>
</reference>
<dbReference type="Proteomes" id="UP001157160">
    <property type="component" value="Unassembled WGS sequence"/>
</dbReference>
<keyword evidence="2" id="KW-0812">Transmembrane</keyword>
<dbReference type="SUPFAM" id="SSF54001">
    <property type="entry name" value="Cysteine proteinases"/>
    <property type="match status" value="1"/>
</dbReference>
<dbReference type="InterPro" id="IPR038765">
    <property type="entry name" value="Papain-like_cys_pep_sf"/>
</dbReference>
<feature type="transmembrane region" description="Helical" evidence="2">
    <location>
        <begin position="666"/>
        <end position="690"/>
    </location>
</feature>
<proteinExistence type="predicted"/>
<feature type="transmembrane region" description="Helical" evidence="2">
    <location>
        <begin position="7"/>
        <end position="29"/>
    </location>
</feature>
<gene>
    <name evidence="4" type="ORF">GCM10025874_17870</name>
</gene>
<dbReference type="EMBL" id="BSUL01000001">
    <property type="protein sequence ID" value="GMA28534.1"/>
    <property type="molecule type" value="Genomic_DNA"/>
</dbReference>